<dbReference type="Gene3D" id="1.10.390.30">
    <property type="entry name" value="Peptidase M60, enhancin-like domain 3"/>
    <property type="match status" value="1"/>
</dbReference>
<name>A0A1S6KMG4_SCHMD</name>
<dbReference type="PROSITE" id="PS51723">
    <property type="entry name" value="PEPTIDASE_M60"/>
    <property type="match status" value="1"/>
</dbReference>
<reference evidence="3" key="1">
    <citation type="submission" date="2016-12" db="EMBL/GenBank/DDBJ databases">
        <authorList>
            <person name="Song W.-J."/>
            <person name="Kurnit D.M."/>
        </authorList>
    </citation>
    <scope>NUCLEOTIDE SEQUENCE</scope>
</reference>
<feature type="chain" id="PRO_5012029081" description="Peptidase M60 domain-containing protein" evidence="1">
    <location>
        <begin position="20"/>
        <end position="921"/>
    </location>
</feature>
<organism evidence="3">
    <name type="scientific">Schmidtea mediterranea</name>
    <name type="common">Freshwater planarian flatworm</name>
    <dbReference type="NCBI Taxonomy" id="79327"/>
    <lineage>
        <taxon>Eukaryota</taxon>
        <taxon>Metazoa</taxon>
        <taxon>Spiralia</taxon>
        <taxon>Lophotrochozoa</taxon>
        <taxon>Platyhelminthes</taxon>
        <taxon>Rhabditophora</taxon>
        <taxon>Seriata</taxon>
        <taxon>Tricladida</taxon>
        <taxon>Continenticola</taxon>
        <taxon>Geoplanoidea</taxon>
        <taxon>Dugesiidae</taxon>
        <taxon>Schmidtea</taxon>
    </lineage>
</organism>
<dbReference type="SUPFAM" id="SSF49785">
    <property type="entry name" value="Galactose-binding domain-like"/>
    <property type="match status" value="1"/>
</dbReference>
<dbReference type="SMART" id="SM01276">
    <property type="entry name" value="M60-like"/>
    <property type="match status" value="1"/>
</dbReference>
<keyword evidence="1" id="KW-0732">Signal</keyword>
<feature type="domain" description="Peptidase M60" evidence="2">
    <location>
        <begin position="505"/>
        <end position="804"/>
    </location>
</feature>
<evidence type="ECO:0000259" key="2">
    <source>
        <dbReference type="PROSITE" id="PS51723"/>
    </source>
</evidence>
<evidence type="ECO:0000256" key="1">
    <source>
        <dbReference type="SAM" id="SignalP"/>
    </source>
</evidence>
<dbReference type="Gene3D" id="3.40.390.80">
    <property type="entry name" value="Peptidase M60, enhancin-like domain 2"/>
    <property type="match status" value="1"/>
</dbReference>
<dbReference type="InterPro" id="IPR031161">
    <property type="entry name" value="Peptidase_M60_dom"/>
</dbReference>
<dbReference type="Pfam" id="PF13402">
    <property type="entry name" value="Peptidase_M60"/>
    <property type="match status" value="1"/>
</dbReference>
<dbReference type="PANTHER" id="PTHR15730:SF5">
    <property type="entry name" value="SI:CH211-210B2.2-RELATED"/>
    <property type="match status" value="1"/>
</dbReference>
<dbReference type="PANTHER" id="PTHR15730">
    <property type="entry name" value="EXPERIMENTAL AUTOIMMUNE PROSTATITIS ANTIGEN 2-RELATED"/>
    <property type="match status" value="1"/>
</dbReference>
<dbReference type="EMBL" id="KY348654">
    <property type="protein sequence ID" value="AQT19759.1"/>
    <property type="molecule type" value="mRNA"/>
</dbReference>
<dbReference type="Gene3D" id="2.60.120.260">
    <property type="entry name" value="Galactose-binding domain-like"/>
    <property type="match status" value="1"/>
</dbReference>
<accession>A0A1S6KMG4</accession>
<proteinExistence type="evidence at transcript level"/>
<dbReference type="InterPro" id="IPR042279">
    <property type="entry name" value="Pep_M60_3"/>
</dbReference>
<protein>
    <recommendedName>
        <fullName evidence="2">Peptidase M60 domain-containing protein</fullName>
    </recommendedName>
</protein>
<reference evidence="3" key="2">
    <citation type="journal article" date="2017" name="Dev. Cell">
        <title>Antagonistic Self-Organizing Patterning Systems Control Maintenance and Regeneration of the Anteroposterior Axis in Planarians.</title>
        <authorList>
            <person name="Stuckemann T."/>
            <person name="Cleland J.P."/>
            <person name="Werner S."/>
            <person name="Thi-Kim Vu H."/>
            <person name="Bayersdorf R."/>
            <person name="Liu S.Y."/>
            <person name="Friedrich B."/>
            <person name="Julicher F."/>
            <person name="Rink J.C."/>
        </authorList>
    </citation>
    <scope>NUCLEOTIDE SEQUENCE</scope>
</reference>
<evidence type="ECO:0000313" key="3">
    <source>
        <dbReference type="EMBL" id="AQT19759.1"/>
    </source>
</evidence>
<dbReference type="InterPro" id="IPR051244">
    <property type="entry name" value="TCAF"/>
</dbReference>
<sequence>MLFQIQILCFVVFAKISLSMSDTNILLNKTILVASDYPSYATNINDGNVKTCMWFESENKKMIAFDLGKTYKINKIIVRNGNYRATIEANFYIGNEFQACRFQTLIRTYGKCDPLVQNNSTNELTCRDPSNVGRYLVLIKGNPFDYDPIERLYLCDIEVYGVESTNVAVPTRPVVDSSSLDPITKDFFKIAPIIRNNVPIATIPYYSSAVIYLNRNCEPIIYDNTTSLAFGVACESGKGRMVAFAKSAYLRNMNLDPTQNQLRTNLLSWLTFGNPSPPTIISSQVKKMSDFYTLIKPGTVVYFDVWSSHPDDILNTWKALLLNGTVSMVVEITFWVSNTVEARNSYLQILNIFNVDFLNTFISWSSPINSEMPDSMFSDNLIGLEDILSRMLLNHDYLLSKASLLNGLMSKYPASMLNNSKLSVILIAIIKKYESLLKWICPCDVQKATDLNDRKLIRFFGELLKNQALAYSNFKAPCGDLFPGDFVASPPKVTVRLNLVGITPSTDNPIGYYLEAGSTLEYNIIVSSGSWAISVGCHTDNLPDSLAGWARYPSITVYRIPISGIGHIYSAFGGVLWLYNDVVGSNITIELSNVVVTPFFNLRDSNAASNWNERRYSPGIWSQIAGDSIVFCEESRRLKNFDSQYMVDLMRNIWDKAVRMEMVLTNTDWKIQRPQITVLDVMISAGYGHSGYPVELYQSWFDSVFNSTSIRTIGSWGMCHEVGHNLQKSKWTFYGTTEVTNNLQCLFVYAKLFKIPRYGTDLSSLGSDTSTISAYLEGGAVFSQWTSNPWLALLIYSQMSQYLGWGFYKDLFEYYDTNNISPSTDSEKMITFMNITSIISQQNMISIFDFWGFPIDNNLSQQLSTLPCFFPADDFLVALSPKRKNYISNKYPQCNSKSSFYKDYSPDLFINGMRPNFIQEI</sequence>
<feature type="signal peptide" evidence="1">
    <location>
        <begin position="1"/>
        <end position="19"/>
    </location>
</feature>
<dbReference type="AlphaFoldDB" id="A0A1S6KMG4"/>
<dbReference type="InterPro" id="IPR008979">
    <property type="entry name" value="Galactose-bd-like_sf"/>
</dbReference>